<dbReference type="PANTHER" id="PTHR11815:SF10">
    <property type="entry name" value="SUCCINATE--COA LIGASE [GDP-FORMING] SUBUNIT BETA, MITOCHONDRIAL"/>
    <property type="match status" value="1"/>
</dbReference>
<dbReference type="GO" id="GO:0004776">
    <property type="term" value="F:succinate-CoA ligase (GDP-forming) activity"/>
    <property type="evidence" value="ECO:0007669"/>
    <property type="project" value="RHEA"/>
</dbReference>
<dbReference type="GeneID" id="11138399"/>
<dbReference type="PANTHER" id="PTHR11815">
    <property type="entry name" value="SUCCINYL-COA SYNTHETASE BETA CHAIN"/>
    <property type="match status" value="1"/>
</dbReference>
<dbReference type="UniPathway" id="UPA00223">
    <property type="reaction ID" value="UER00999"/>
</dbReference>
<dbReference type="PROSITE" id="PS50975">
    <property type="entry name" value="ATP_GRASP"/>
    <property type="match status" value="1"/>
</dbReference>
<feature type="domain" description="ATP-grasp" evidence="8">
    <location>
        <begin position="9"/>
        <end position="243"/>
    </location>
</feature>
<feature type="binding site" evidence="7">
    <location>
        <position position="205"/>
    </location>
    <ligand>
        <name>Mg(2+)</name>
        <dbReference type="ChEBI" id="CHEBI:18420"/>
    </ligand>
</feature>
<dbReference type="GO" id="GO:0006104">
    <property type="term" value="P:succinyl-CoA metabolic process"/>
    <property type="evidence" value="ECO:0007669"/>
    <property type="project" value="TreeGrafter"/>
</dbReference>
<comment type="function">
    <text evidence="7">Succinyl-CoA synthetase functions in the citric acid cycle (TCA), coupling the hydrolysis of succinyl-CoA to the synthesis of either ATP or GTP and thus represents the only step of substrate-level phosphorylation in the TCA. The beta subunit provides nucleotide specificity of the enzyme and binds the substrate succinate, while the binding sites for coenzyme A and phosphate are found in the alpha subunit.</text>
</comment>
<evidence type="ECO:0000256" key="6">
    <source>
        <dbReference type="ARBA" id="ARBA00022842"/>
    </source>
</evidence>
<comment type="subunit">
    <text evidence="7">Heterotetramer of two alpha and two beta subunits.</text>
</comment>
<evidence type="ECO:0000259" key="8">
    <source>
        <dbReference type="PROSITE" id="PS50975"/>
    </source>
</evidence>
<dbReference type="NCBIfam" id="NF001913">
    <property type="entry name" value="PRK00696.1"/>
    <property type="match status" value="1"/>
</dbReference>
<feature type="binding site" evidence="7">
    <location>
        <begin position="312"/>
        <end position="314"/>
    </location>
    <ligand>
        <name>substrate</name>
        <note>ligand shared with subunit alpha</note>
    </ligand>
</feature>
<dbReference type="GO" id="GO:0006099">
    <property type="term" value="P:tricarboxylic acid cycle"/>
    <property type="evidence" value="ECO:0007669"/>
    <property type="project" value="UniProtKB-UniRule"/>
</dbReference>
<dbReference type="HOGENOM" id="CLU_037430_0_2_2"/>
<evidence type="ECO:0000256" key="7">
    <source>
        <dbReference type="HAMAP-Rule" id="MF_00558"/>
    </source>
</evidence>
<dbReference type="KEGG" id="pfm:Pyrfu_1216"/>
<dbReference type="eggNOG" id="arCOG01337">
    <property type="taxonomic scope" value="Archaea"/>
</dbReference>
<sequence length="381" mass="42368">MNIVEFEAKRIAREYGIPIPEGRLATRPEEVIDAIHHLGLPVVIKAQVPVAGRGKAGGVKLAKSEDEAYEIALKMLGSEIKGYPVYSVLVEEAVPHKQELYLSFIVNRSNRTITMLASSEGGMEIEEIAAKKPWAIKRLDIDPFVGLKGYQVRKIAKNIGLSGQLLRQFEEIAKAMYKMLIEYDAELVESNPLAITEDGRIVALDFRMVVDDNAVYRHPEFEKLREYELRGLERIAHFYGLAYVELDGDIGVIGNGAGLTMATLDMIYHYGGRPANFLDIGGGARRDKVKRAVTLLLRHPKVKVILVNVFGGITRVDEVAHGIVAAYEESGVRKPLVARLVGTMEEEGRRILEEKGFKVYQRMDEAVREAVRLAKEAGGEA</sequence>
<dbReference type="STRING" id="694429.Pyrfu_1216"/>
<dbReference type="PIRSF" id="PIRSF001554">
    <property type="entry name" value="SucCS_beta"/>
    <property type="match status" value="1"/>
</dbReference>
<dbReference type="GO" id="GO:0004775">
    <property type="term" value="F:succinate-CoA ligase (ADP-forming) activity"/>
    <property type="evidence" value="ECO:0007669"/>
    <property type="project" value="UniProtKB-UniRule"/>
</dbReference>
<evidence type="ECO:0000256" key="1">
    <source>
        <dbReference type="ARBA" id="ARBA00022532"/>
    </source>
</evidence>
<organism evidence="9 10">
    <name type="scientific">Pyrolobus fumarii (strain DSM 11204 / 1A)</name>
    <dbReference type="NCBI Taxonomy" id="694429"/>
    <lineage>
        <taxon>Archaea</taxon>
        <taxon>Thermoproteota</taxon>
        <taxon>Thermoprotei</taxon>
        <taxon>Desulfurococcales</taxon>
        <taxon>Pyrodictiaceae</taxon>
        <taxon>Pyrolobus</taxon>
    </lineage>
</organism>
<evidence type="ECO:0000256" key="3">
    <source>
        <dbReference type="ARBA" id="ARBA00022723"/>
    </source>
</evidence>
<name>G0EFX7_PYRF1</name>
<gene>
    <name evidence="7" type="primary">sucC</name>
    <name evidence="9" type="ordered locus">Pyrfu_1216</name>
</gene>
<dbReference type="Pfam" id="PF08442">
    <property type="entry name" value="ATP-grasp_2"/>
    <property type="match status" value="1"/>
</dbReference>
<dbReference type="Gene3D" id="3.40.50.261">
    <property type="entry name" value="Succinyl-CoA synthetase domains"/>
    <property type="match status" value="1"/>
</dbReference>
<dbReference type="AlphaFoldDB" id="G0EFX7"/>
<dbReference type="NCBIfam" id="TIGR01016">
    <property type="entry name" value="sucCoAbeta"/>
    <property type="match status" value="1"/>
</dbReference>
<comment type="similarity">
    <text evidence="7">Belongs to the succinate/malate CoA ligase beta subunit family.</text>
</comment>
<dbReference type="HAMAP" id="MF_00558">
    <property type="entry name" value="Succ_CoA_beta"/>
    <property type="match status" value="1"/>
</dbReference>
<dbReference type="RefSeq" id="WP_014026755.1">
    <property type="nucleotide sequence ID" value="NC_015931.1"/>
</dbReference>
<dbReference type="Gene3D" id="3.30.1490.20">
    <property type="entry name" value="ATP-grasp fold, A domain"/>
    <property type="match status" value="1"/>
</dbReference>
<dbReference type="InterPro" id="IPR013650">
    <property type="entry name" value="ATP-grasp_succ-CoA_synth-type"/>
</dbReference>
<keyword evidence="5 7" id="KW-0067">ATP-binding</keyword>
<dbReference type="InterPro" id="IPR005811">
    <property type="entry name" value="SUCC_ACL_C"/>
</dbReference>
<dbReference type="GO" id="GO:0000287">
    <property type="term" value="F:magnesium ion binding"/>
    <property type="evidence" value="ECO:0007669"/>
    <property type="project" value="UniProtKB-UniRule"/>
</dbReference>
<keyword evidence="1 7" id="KW-0816">Tricarboxylic acid cycle</keyword>
<feature type="binding site" evidence="7">
    <location>
        <position position="45"/>
    </location>
    <ligand>
        <name>ATP</name>
        <dbReference type="ChEBI" id="CHEBI:30616"/>
    </ligand>
</feature>
<dbReference type="InterPro" id="IPR013815">
    <property type="entry name" value="ATP_grasp_subdomain_1"/>
</dbReference>
<dbReference type="FunCoup" id="G0EFX7">
    <property type="interactions" value="205"/>
</dbReference>
<feature type="binding site" evidence="7">
    <location>
        <position position="94"/>
    </location>
    <ligand>
        <name>ATP</name>
        <dbReference type="ChEBI" id="CHEBI:30616"/>
    </ligand>
</feature>
<proteinExistence type="inferred from homology"/>
<feature type="binding site" evidence="7">
    <location>
        <position position="99"/>
    </location>
    <ligand>
        <name>ATP</name>
        <dbReference type="ChEBI" id="CHEBI:30616"/>
    </ligand>
</feature>
<dbReference type="InterPro" id="IPR016102">
    <property type="entry name" value="Succinyl-CoA_synth-like"/>
</dbReference>
<feature type="binding site" evidence="7">
    <location>
        <position position="255"/>
    </location>
    <ligand>
        <name>substrate</name>
        <note>ligand shared with subunit alpha</note>
    </ligand>
</feature>
<protein>
    <recommendedName>
        <fullName evidence="7">Succinate--CoA ligase [ADP-forming] subunit beta</fullName>
        <ecNumber evidence="7">6.2.1.5</ecNumber>
    </recommendedName>
    <alternativeName>
        <fullName evidence="7">Succinyl-CoA synthetase subunit beta</fullName>
        <shortName evidence="7">SCS-beta</shortName>
    </alternativeName>
</protein>
<keyword evidence="4 7" id="KW-0547">Nucleotide-binding</keyword>
<feature type="binding site" evidence="7">
    <location>
        <begin position="52"/>
        <end position="54"/>
    </location>
    <ligand>
        <name>ATP</name>
        <dbReference type="ChEBI" id="CHEBI:30616"/>
    </ligand>
</feature>
<dbReference type="InterPro" id="IPR017866">
    <property type="entry name" value="Succ-CoA_synthase_bsu_CS"/>
</dbReference>
<dbReference type="SUPFAM" id="SSF52210">
    <property type="entry name" value="Succinyl-CoA synthetase domains"/>
    <property type="match status" value="1"/>
</dbReference>
<comment type="pathway">
    <text evidence="7">Carbohydrate metabolism; tricarboxylic acid cycle; succinate from succinyl-CoA (ligase route): step 1/1.</text>
</comment>
<evidence type="ECO:0000256" key="4">
    <source>
        <dbReference type="ARBA" id="ARBA00022741"/>
    </source>
</evidence>
<evidence type="ECO:0000256" key="5">
    <source>
        <dbReference type="ARBA" id="ARBA00022840"/>
    </source>
</evidence>
<reference evidence="9 10" key="1">
    <citation type="journal article" date="2011" name="Stand. Genomic Sci.">
        <title>Complete genome sequence of the hyperthermophilic chemolithoautotroph Pyrolobus fumarii type strain (1A).</title>
        <authorList>
            <person name="Anderson I."/>
            <person name="Goker M."/>
            <person name="Nolan M."/>
            <person name="Lucas S."/>
            <person name="Hammon N."/>
            <person name="Deshpande S."/>
            <person name="Cheng J.F."/>
            <person name="Tapia R."/>
            <person name="Han C."/>
            <person name="Goodwin L."/>
            <person name="Pitluck S."/>
            <person name="Huntemann M."/>
            <person name="Liolios K."/>
            <person name="Ivanova N."/>
            <person name="Pagani I."/>
            <person name="Mavromatis K."/>
            <person name="Ovchinikova G."/>
            <person name="Pati A."/>
            <person name="Chen A."/>
            <person name="Palaniappan K."/>
            <person name="Land M."/>
            <person name="Hauser L."/>
            <person name="Brambilla E.M."/>
            <person name="Huber H."/>
            <person name="Yasawong M."/>
            <person name="Rohde M."/>
            <person name="Spring S."/>
            <person name="Abt B."/>
            <person name="Sikorski J."/>
            <person name="Wirth R."/>
            <person name="Detter J.C."/>
            <person name="Woyke T."/>
            <person name="Bristow J."/>
            <person name="Eisen J.A."/>
            <person name="Markowitz V."/>
            <person name="Hugenholtz P."/>
            <person name="Kyrpides N.C."/>
            <person name="Klenk H.P."/>
            <person name="Lapidus A."/>
        </authorList>
    </citation>
    <scope>NUCLEOTIDE SEQUENCE [LARGE SCALE GENOMIC DNA]</scope>
    <source>
        <strain evidence="10">DSM 11204 / 1A</strain>
    </source>
</reference>
<dbReference type="PROSITE" id="PS01217">
    <property type="entry name" value="SUCCINYL_COA_LIG_3"/>
    <property type="match status" value="1"/>
</dbReference>
<comment type="catalytic activity">
    <reaction evidence="7">
        <text>succinate + ATP + CoA = succinyl-CoA + ADP + phosphate</text>
        <dbReference type="Rhea" id="RHEA:17661"/>
        <dbReference type="ChEBI" id="CHEBI:30031"/>
        <dbReference type="ChEBI" id="CHEBI:30616"/>
        <dbReference type="ChEBI" id="CHEBI:43474"/>
        <dbReference type="ChEBI" id="CHEBI:57287"/>
        <dbReference type="ChEBI" id="CHEBI:57292"/>
        <dbReference type="ChEBI" id="CHEBI:456216"/>
        <dbReference type="EC" id="6.2.1.5"/>
    </reaction>
</comment>
<dbReference type="InterPro" id="IPR005809">
    <property type="entry name" value="Succ_CoA_ligase-like_bsu"/>
</dbReference>
<dbReference type="InterPro" id="IPR011761">
    <property type="entry name" value="ATP-grasp"/>
</dbReference>
<dbReference type="EC" id="6.2.1.5" evidence="7"/>
<accession>G0EFX7</accession>
<feature type="binding site" evidence="7">
    <location>
        <position position="91"/>
    </location>
    <ligand>
        <name>ATP</name>
        <dbReference type="ChEBI" id="CHEBI:30616"/>
    </ligand>
</feature>
<keyword evidence="10" id="KW-1185">Reference proteome</keyword>
<comment type="catalytic activity">
    <reaction evidence="7">
        <text>GTP + succinate + CoA = succinyl-CoA + GDP + phosphate</text>
        <dbReference type="Rhea" id="RHEA:22120"/>
        <dbReference type="ChEBI" id="CHEBI:30031"/>
        <dbReference type="ChEBI" id="CHEBI:37565"/>
        <dbReference type="ChEBI" id="CHEBI:43474"/>
        <dbReference type="ChEBI" id="CHEBI:57287"/>
        <dbReference type="ChEBI" id="CHEBI:57292"/>
        <dbReference type="ChEBI" id="CHEBI:58189"/>
    </reaction>
</comment>
<dbReference type="Pfam" id="PF00549">
    <property type="entry name" value="Ligase_CoA"/>
    <property type="match status" value="1"/>
</dbReference>
<evidence type="ECO:0000313" key="9">
    <source>
        <dbReference type="EMBL" id="AEM39078.1"/>
    </source>
</evidence>
<dbReference type="Gene3D" id="3.30.470.20">
    <property type="entry name" value="ATP-grasp fold, B domain"/>
    <property type="match status" value="1"/>
</dbReference>
<evidence type="ECO:0000256" key="2">
    <source>
        <dbReference type="ARBA" id="ARBA00022598"/>
    </source>
</evidence>
<keyword evidence="3 7" id="KW-0479">Metal-binding</keyword>
<dbReference type="EMBL" id="CP002838">
    <property type="protein sequence ID" value="AEM39078.1"/>
    <property type="molecule type" value="Genomic_DNA"/>
</dbReference>
<dbReference type="InParanoid" id="G0EFX7"/>
<dbReference type="FunFam" id="3.40.50.261:FF:000007">
    <property type="entry name" value="Succinate--CoA ligase [ADP-forming] subunit beta"/>
    <property type="match status" value="1"/>
</dbReference>
<comment type="cofactor">
    <cofactor evidence="7">
        <name>Mg(2+)</name>
        <dbReference type="ChEBI" id="CHEBI:18420"/>
    </cofactor>
    <text evidence="7">Binds 1 Mg(2+) ion per subunit.</text>
</comment>
<dbReference type="Proteomes" id="UP000001037">
    <property type="component" value="Chromosome"/>
</dbReference>
<dbReference type="OrthoDB" id="146449at2157"/>
<keyword evidence="2 7" id="KW-0436">Ligase</keyword>
<dbReference type="GO" id="GO:0005524">
    <property type="term" value="F:ATP binding"/>
    <property type="evidence" value="ECO:0007669"/>
    <property type="project" value="UniProtKB-UniRule"/>
</dbReference>
<feature type="binding site" evidence="7">
    <location>
        <position position="191"/>
    </location>
    <ligand>
        <name>Mg(2+)</name>
        <dbReference type="ChEBI" id="CHEBI:18420"/>
    </ligand>
</feature>
<keyword evidence="6 7" id="KW-0460">Magnesium</keyword>
<evidence type="ECO:0000313" key="10">
    <source>
        <dbReference type="Proteomes" id="UP000001037"/>
    </source>
</evidence>
<dbReference type="SUPFAM" id="SSF56059">
    <property type="entry name" value="Glutathione synthetase ATP-binding domain-like"/>
    <property type="match status" value="1"/>
</dbReference>
<dbReference type="GO" id="GO:0042709">
    <property type="term" value="C:succinate-CoA ligase complex"/>
    <property type="evidence" value="ECO:0007669"/>
    <property type="project" value="TreeGrafter"/>
</dbReference>
<dbReference type="FunFam" id="3.30.470.20:FF:000002">
    <property type="entry name" value="Succinate--CoA ligase [ADP-forming] subunit beta"/>
    <property type="match status" value="1"/>
</dbReference>